<dbReference type="EC" id="2.7.11.1" evidence="1"/>
<dbReference type="Proteomes" id="UP000654075">
    <property type="component" value="Unassembled WGS sequence"/>
</dbReference>
<dbReference type="PROSITE" id="PS00108">
    <property type="entry name" value="PROTEIN_KINASE_ST"/>
    <property type="match status" value="1"/>
</dbReference>
<evidence type="ECO:0000313" key="12">
    <source>
        <dbReference type="Proteomes" id="UP000654075"/>
    </source>
</evidence>
<accession>A0A813GMF1</accession>
<comment type="catalytic activity">
    <reaction evidence="7">
        <text>L-threonyl-[protein] + ATP = O-phospho-L-threonyl-[protein] + ADP + H(+)</text>
        <dbReference type="Rhea" id="RHEA:46608"/>
        <dbReference type="Rhea" id="RHEA-COMP:11060"/>
        <dbReference type="Rhea" id="RHEA-COMP:11605"/>
        <dbReference type="ChEBI" id="CHEBI:15378"/>
        <dbReference type="ChEBI" id="CHEBI:30013"/>
        <dbReference type="ChEBI" id="CHEBI:30616"/>
        <dbReference type="ChEBI" id="CHEBI:61977"/>
        <dbReference type="ChEBI" id="CHEBI:456216"/>
        <dbReference type="EC" id="2.7.11.1"/>
    </reaction>
</comment>
<feature type="region of interest" description="Disordered" evidence="9">
    <location>
        <begin position="472"/>
        <end position="509"/>
    </location>
</feature>
<evidence type="ECO:0000256" key="7">
    <source>
        <dbReference type="ARBA" id="ARBA00047899"/>
    </source>
</evidence>
<dbReference type="PANTHER" id="PTHR43671:SF98">
    <property type="entry name" value="SERINE_THREONINE-PROTEIN KINASE NEK11"/>
    <property type="match status" value="1"/>
</dbReference>
<dbReference type="PANTHER" id="PTHR43671">
    <property type="entry name" value="SERINE/THREONINE-PROTEIN KINASE NEK"/>
    <property type="match status" value="1"/>
</dbReference>
<dbReference type="GO" id="GO:0005524">
    <property type="term" value="F:ATP binding"/>
    <property type="evidence" value="ECO:0007669"/>
    <property type="project" value="UniProtKB-KW"/>
</dbReference>
<reference evidence="11" key="1">
    <citation type="submission" date="2021-02" db="EMBL/GenBank/DDBJ databases">
        <authorList>
            <person name="Dougan E. K."/>
            <person name="Rhodes N."/>
            <person name="Thang M."/>
            <person name="Chan C."/>
        </authorList>
    </citation>
    <scope>NUCLEOTIDE SEQUENCE</scope>
</reference>
<evidence type="ECO:0000256" key="4">
    <source>
        <dbReference type="ARBA" id="ARBA00022741"/>
    </source>
</evidence>
<dbReference type="InterPro" id="IPR000719">
    <property type="entry name" value="Prot_kinase_dom"/>
</dbReference>
<dbReference type="SUPFAM" id="SSF56112">
    <property type="entry name" value="Protein kinase-like (PK-like)"/>
    <property type="match status" value="1"/>
</dbReference>
<keyword evidence="5" id="KW-0418">Kinase</keyword>
<dbReference type="OrthoDB" id="4062651at2759"/>
<comment type="catalytic activity">
    <reaction evidence="8">
        <text>L-seryl-[protein] + ATP = O-phospho-L-seryl-[protein] + ADP + H(+)</text>
        <dbReference type="Rhea" id="RHEA:17989"/>
        <dbReference type="Rhea" id="RHEA-COMP:9863"/>
        <dbReference type="Rhea" id="RHEA-COMP:11604"/>
        <dbReference type="ChEBI" id="CHEBI:15378"/>
        <dbReference type="ChEBI" id="CHEBI:29999"/>
        <dbReference type="ChEBI" id="CHEBI:30616"/>
        <dbReference type="ChEBI" id="CHEBI:83421"/>
        <dbReference type="ChEBI" id="CHEBI:456216"/>
        <dbReference type="EC" id="2.7.11.1"/>
    </reaction>
</comment>
<evidence type="ECO:0000256" key="1">
    <source>
        <dbReference type="ARBA" id="ARBA00012513"/>
    </source>
</evidence>
<keyword evidence="6" id="KW-0067">ATP-binding</keyword>
<keyword evidence="4" id="KW-0547">Nucleotide-binding</keyword>
<name>A0A813GMF1_POLGL</name>
<feature type="region of interest" description="Disordered" evidence="9">
    <location>
        <begin position="335"/>
        <end position="361"/>
    </location>
</feature>
<proteinExistence type="predicted"/>
<keyword evidence="12" id="KW-1185">Reference proteome</keyword>
<dbReference type="InterPro" id="IPR050660">
    <property type="entry name" value="NEK_Ser/Thr_kinase"/>
</dbReference>
<comment type="caution">
    <text evidence="11">The sequence shown here is derived from an EMBL/GenBank/DDBJ whole genome shotgun (WGS) entry which is preliminary data.</text>
</comment>
<dbReference type="Pfam" id="PF00069">
    <property type="entry name" value="Pkinase"/>
    <property type="match status" value="1"/>
</dbReference>
<evidence type="ECO:0000256" key="6">
    <source>
        <dbReference type="ARBA" id="ARBA00022840"/>
    </source>
</evidence>
<dbReference type="GO" id="GO:0004674">
    <property type="term" value="F:protein serine/threonine kinase activity"/>
    <property type="evidence" value="ECO:0007669"/>
    <property type="project" value="UniProtKB-KW"/>
</dbReference>
<feature type="domain" description="Protein kinase" evidence="10">
    <location>
        <begin position="1"/>
        <end position="203"/>
    </location>
</feature>
<feature type="non-terminal residue" evidence="11">
    <location>
        <position position="1"/>
    </location>
</feature>
<keyword evidence="2" id="KW-0723">Serine/threonine-protein kinase</keyword>
<dbReference type="Gene3D" id="1.10.510.10">
    <property type="entry name" value="Transferase(Phosphotransferase) domain 1"/>
    <property type="match status" value="1"/>
</dbReference>
<evidence type="ECO:0000256" key="8">
    <source>
        <dbReference type="ARBA" id="ARBA00048679"/>
    </source>
</evidence>
<evidence type="ECO:0000256" key="2">
    <source>
        <dbReference type="ARBA" id="ARBA00022527"/>
    </source>
</evidence>
<protein>
    <recommendedName>
        <fullName evidence="1">non-specific serine/threonine protein kinase</fullName>
        <ecNumber evidence="1">2.7.11.1</ecNumber>
    </recommendedName>
</protein>
<evidence type="ECO:0000256" key="5">
    <source>
        <dbReference type="ARBA" id="ARBA00022777"/>
    </source>
</evidence>
<sequence>AGDLGNYIKLKGRGRGFSEDEVWGLAVPVLTGLHELHSRRILHRDLKPANIFLKRTCVPGRVVTGSGPASKLTALLGDFGLARAMSDSQPLASTLVGTPHYVAPEIFEGVPYDEKADIYSFGVCMYELMHGRTPYADVKTVVGLVRRVLRLDLGGSCNLATTAPLDARFSHELRGVVSACLERKPEMRPDTVKLLQSVPEQYRLSSRAPVCSLSSEAVAVPATSQICAEASAKDSAFGGMSPSFGFRPPSRSNSQADADAEVLMENEAVAAETPAVERTQLLEDLDKTQRPAGAGENPSASAEAAEVTLEVRFQEEVPVPGELSEVLRASLLLREPNPEEPAKQAMSLEAAEEKKEDGGPAIMDDKETTRGFVAATPAVPSSRPSSPAFRLSVAPPPATACRTNITVTPRSEGLETESDGHCARFLREQRSQQPEWGQAVKRERSGRRDLLSYVARAQECWGRWRREKLDAKAAASPPALPGTSRGKVATPSSAMDGGSRCGKSPRVVNPGFQTTASFEGLEIRGVATQITPKPSRQCRV</sequence>
<dbReference type="InterPro" id="IPR011009">
    <property type="entry name" value="Kinase-like_dom_sf"/>
</dbReference>
<feature type="compositionally biased region" description="Basic and acidic residues" evidence="9">
    <location>
        <begin position="351"/>
        <end position="361"/>
    </location>
</feature>
<keyword evidence="3" id="KW-0808">Transferase</keyword>
<evidence type="ECO:0000256" key="9">
    <source>
        <dbReference type="SAM" id="MobiDB-lite"/>
    </source>
</evidence>
<evidence type="ECO:0000256" key="3">
    <source>
        <dbReference type="ARBA" id="ARBA00022679"/>
    </source>
</evidence>
<dbReference type="EMBL" id="CAJNNV010029366">
    <property type="protein sequence ID" value="CAE8628283.1"/>
    <property type="molecule type" value="Genomic_DNA"/>
</dbReference>
<dbReference type="SMART" id="SM00220">
    <property type="entry name" value="S_TKc"/>
    <property type="match status" value="1"/>
</dbReference>
<evidence type="ECO:0000259" key="10">
    <source>
        <dbReference type="PROSITE" id="PS50011"/>
    </source>
</evidence>
<organism evidence="11 12">
    <name type="scientific">Polarella glacialis</name>
    <name type="common">Dinoflagellate</name>
    <dbReference type="NCBI Taxonomy" id="89957"/>
    <lineage>
        <taxon>Eukaryota</taxon>
        <taxon>Sar</taxon>
        <taxon>Alveolata</taxon>
        <taxon>Dinophyceae</taxon>
        <taxon>Suessiales</taxon>
        <taxon>Suessiaceae</taxon>
        <taxon>Polarella</taxon>
    </lineage>
</organism>
<dbReference type="AlphaFoldDB" id="A0A813GMF1"/>
<dbReference type="InterPro" id="IPR008271">
    <property type="entry name" value="Ser/Thr_kinase_AS"/>
</dbReference>
<evidence type="ECO:0000313" key="11">
    <source>
        <dbReference type="EMBL" id="CAE8628283.1"/>
    </source>
</evidence>
<dbReference type="PROSITE" id="PS50011">
    <property type="entry name" value="PROTEIN_KINASE_DOM"/>
    <property type="match status" value="1"/>
</dbReference>
<gene>
    <name evidence="11" type="ORF">PGLA1383_LOCUS44945</name>
</gene>